<dbReference type="SUPFAM" id="SSF53474">
    <property type="entry name" value="alpha/beta-Hydrolases"/>
    <property type="match status" value="1"/>
</dbReference>
<sequence>MPGIRQLNRAEIPVYFLHGRYDYTVSYTLTKHCFEVFQAPEKAFFTFEHSALSPHFEEPERVREVLERVLKGRETY</sequence>
<proteinExistence type="predicted"/>
<reference evidence="1" key="1">
    <citation type="submission" date="2019-08" db="EMBL/GenBank/DDBJ databases">
        <authorList>
            <person name="Kucharzyk K."/>
            <person name="Murdoch R.W."/>
            <person name="Higgins S."/>
            <person name="Loffler F."/>
        </authorList>
    </citation>
    <scope>NUCLEOTIDE SEQUENCE</scope>
</reference>
<organism evidence="1">
    <name type="scientific">bioreactor metagenome</name>
    <dbReference type="NCBI Taxonomy" id="1076179"/>
    <lineage>
        <taxon>unclassified sequences</taxon>
        <taxon>metagenomes</taxon>
        <taxon>ecological metagenomes</taxon>
    </lineage>
</organism>
<protein>
    <recommendedName>
        <fullName evidence="2">Alpha/beta hydrolase</fullName>
    </recommendedName>
</protein>
<accession>A0A644V8P5</accession>
<dbReference type="EMBL" id="VSSQ01000238">
    <property type="protein sequence ID" value="MPL87415.1"/>
    <property type="molecule type" value="Genomic_DNA"/>
</dbReference>
<evidence type="ECO:0000313" key="1">
    <source>
        <dbReference type="EMBL" id="MPL87415.1"/>
    </source>
</evidence>
<dbReference type="Gene3D" id="3.40.50.1820">
    <property type="entry name" value="alpha/beta hydrolase"/>
    <property type="match status" value="1"/>
</dbReference>
<comment type="caution">
    <text evidence="1">The sequence shown here is derived from an EMBL/GenBank/DDBJ whole genome shotgun (WGS) entry which is preliminary data.</text>
</comment>
<dbReference type="AlphaFoldDB" id="A0A644V8P5"/>
<gene>
    <name evidence="1" type="ORF">SDC9_33415</name>
</gene>
<name>A0A644V8P5_9ZZZZ</name>
<evidence type="ECO:0008006" key="2">
    <source>
        <dbReference type="Google" id="ProtNLM"/>
    </source>
</evidence>
<dbReference type="InterPro" id="IPR029058">
    <property type="entry name" value="AB_hydrolase_fold"/>
</dbReference>